<accession>A0A9X1M7B3</accession>
<evidence type="ECO:0000313" key="3">
    <source>
        <dbReference type="Proteomes" id="UP000829758"/>
    </source>
</evidence>
<evidence type="ECO:0000313" key="2">
    <source>
        <dbReference type="EMBL" id="UON91923.1"/>
    </source>
</evidence>
<dbReference type="PANTHER" id="PTHR34724">
    <property type="entry name" value="OS12G0596101 PROTEIN"/>
    <property type="match status" value="1"/>
</dbReference>
<gene>
    <name evidence="1" type="ORF">LJ755_05610</name>
    <name evidence="2" type="ORF">MUK71_15305</name>
</gene>
<reference evidence="1" key="1">
    <citation type="submission" date="2021-10" db="EMBL/GenBank/DDBJ databases">
        <title>Novel species in genus Arthrobacter.</title>
        <authorList>
            <person name="Liu Y."/>
        </authorList>
    </citation>
    <scope>NUCLEOTIDE SEQUENCE</scope>
    <source>
        <strain evidence="1">Zg-Y462</strain>
        <strain evidence="3">zg-Y462</strain>
    </source>
</reference>
<name>A0A9X1M7B3_9MICC</name>
<dbReference type="PANTHER" id="PTHR34724:SF2">
    <property type="entry name" value="OS12G0596101 PROTEIN"/>
    <property type="match status" value="1"/>
</dbReference>
<dbReference type="EMBL" id="CP094984">
    <property type="protein sequence ID" value="UON91923.1"/>
    <property type="molecule type" value="Genomic_DNA"/>
</dbReference>
<sequence>MCRAATCRKCGKTTWAGCGNHVDQVMRNVPKGERCTCSANAGKTAVGAQPSGGSSWLGKLFGRK</sequence>
<evidence type="ECO:0000313" key="4">
    <source>
        <dbReference type="Proteomes" id="UP001155145"/>
    </source>
</evidence>
<dbReference type="Proteomes" id="UP000829758">
    <property type="component" value="Chromosome"/>
</dbReference>
<dbReference type="AlphaFoldDB" id="A0A9X1M7B3"/>
<protein>
    <submittedName>
        <fullName evidence="1">Uncharacterized protein</fullName>
    </submittedName>
</protein>
<keyword evidence="3" id="KW-1185">Reference proteome</keyword>
<dbReference type="EMBL" id="JAJFZT010000003">
    <property type="protein sequence ID" value="MCC3272207.1"/>
    <property type="molecule type" value="Genomic_DNA"/>
</dbReference>
<proteinExistence type="predicted"/>
<dbReference type="Proteomes" id="UP001155145">
    <property type="component" value="Unassembled WGS sequence"/>
</dbReference>
<evidence type="ECO:0000313" key="1">
    <source>
        <dbReference type="EMBL" id="MCC3272207.1"/>
    </source>
</evidence>
<organism evidence="1 4">
    <name type="scientific">Arthrobacter zhangbolii</name>
    <dbReference type="NCBI Taxonomy" id="2886936"/>
    <lineage>
        <taxon>Bacteria</taxon>
        <taxon>Bacillati</taxon>
        <taxon>Actinomycetota</taxon>
        <taxon>Actinomycetes</taxon>
        <taxon>Micrococcales</taxon>
        <taxon>Micrococcaceae</taxon>
        <taxon>Arthrobacter</taxon>
    </lineage>
</organism>